<protein>
    <submittedName>
        <fullName evidence="1">Uncharacterized protein</fullName>
    </submittedName>
</protein>
<gene>
    <name evidence="1" type="ORF">HMPREF1977_1566</name>
</gene>
<comment type="caution">
    <text evidence="1">The sequence shown here is derived from an EMBL/GenBank/DDBJ whole genome shotgun (WGS) entry which is preliminary data.</text>
</comment>
<reference evidence="1 2" key="1">
    <citation type="submission" date="2010-10" db="EMBL/GenBank/DDBJ databases">
        <authorList>
            <person name="Muzny D."/>
            <person name="Qin X."/>
            <person name="Deng J."/>
            <person name="Jiang H."/>
            <person name="Liu Y."/>
            <person name="Qu J."/>
            <person name="Song X.-Z."/>
            <person name="Zhang L."/>
            <person name="Thornton R."/>
            <person name="Coyle M."/>
            <person name="Francisco L."/>
            <person name="Jackson L."/>
            <person name="Javaid M."/>
            <person name="Korchina V."/>
            <person name="Kovar C."/>
            <person name="Mata R."/>
            <person name="Mathew T."/>
            <person name="Ngo R."/>
            <person name="Nguyen L."/>
            <person name="Nguyen N."/>
            <person name="Okwuonu G."/>
            <person name="Ongeri F."/>
            <person name="Pham C."/>
            <person name="Simmons D."/>
            <person name="Wilczek-Boney K."/>
            <person name="Hale W."/>
            <person name="Jakkamsetti A."/>
            <person name="Pham P."/>
            <person name="Ruth R."/>
            <person name="San Lucas F."/>
            <person name="Warren J."/>
            <person name="Zhang J."/>
            <person name="Zhao Z."/>
            <person name="Zhou C."/>
            <person name="Zhu D."/>
            <person name="Lee S."/>
            <person name="Bess C."/>
            <person name="Blankenburg K."/>
            <person name="Forbes L."/>
            <person name="Fu Q."/>
            <person name="Gubbala S."/>
            <person name="Hirani K."/>
            <person name="Jayaseelan J.C."/>
            <person name="Lara F."/>
            <person name="Munidasa M."/>
            <person name="Palculict T."/>
            <person name="Patil S."/>
            <person name="Pu L.-L."/>
            <person name="Saada N."/>
            <person name="Tang L."/>
            <person name="Weissenberger G."/>
            <person name="Zhu Y."/>
            <person name="Hemphill L."/>
            <person name="Shang Y."/>
            <person name="Youmans B."/>
            <person name="Ayvaz T."/>
            <person name="Ross M."/>
            <person name="Santibanez J."/>
            <person name="Aqrawi P."/>
            <person name="Gross S."/>
            <person name="Joshi V."/>
            <person name="Fowler G."/>
            <person name="Nazareth L."/>
            <person name="Reid J."/>
            <person name="Worley K."/>
            <person name="Petrosino J."/>
            <person name="Highlander S."/>
            <person name="Gibbs R."/>
        </authorList>
    </citation>
    <scope>NUCLEOTIDE SEQUENCE [LARGE SCALE GENOMIC DNA]</scope>
    <source>
        <strain evidence="1 2">F0287</strain>
    </source>
</reference>
<name>E4MT56_CAPOC</name>
<dbReference type="AlphaFoldDB" id="E4MT56"/>
<dbReference type="EMBL" id="AEOH01000041">
    <property type="protein sequence ID" value="EFS97076.1"/>
    <property type="molecule type" value="Genomic_DNA"/>
</dbReference>
<evidence type="ECO:0000313" key="2">
    <source>
        <dbReference type="Proteomes" id="UP000005391"/>
    </source>
</evidence>
<organism evidence="1 2">
    <name type="scientific">Capnocytophaga ochracea F0287</name>
    <dbReference type="NCBI Taxonomy" id="873517"/>
    <lineage>
        <taxon>Bacteria</taxon>
        <taxon>Pseudomonadati</taxon>
        <taxon>Bacteroidota</taxon>
        <taxon>Flavobacteriia</taxon>
        <taxon>Flavobacteriales</taxon>
        <taxon>Flavobacteriaceae</taxon>
        <taxon>Capnocytophaga</taxon>
    </lineage>
</organism>
<accession>E4MT56</accession>
<sequence length="54" mass="6269">MKATREAPEERINFGKVYTAKMTYRSFRKISEKFERRKGEVLVKKGCKEGGVSL</sequence>
<evidence type="ECO:0000313" key="1">
    <source>
        <dbReference type="EMBL" id="EFS97076.1"/>
    </source>
</evidence>
<proteinExistence type="predicted"/>
<dbReference type="Proteomes" id="UP000005391">
    <property type="component" value="Unassembled WGS sequence"/>
</dbReference>
<dbReference type="HOGENOM" id="CLU_212549_0_0_10"/>